<dbReference type="PANTHER" id="PTHR31576">
    <property type="entry name" value="TATA BOX-BINDING PROTEIN-ASSOCIATED FACTOR RNA POLYMERASE I SUBUNIT B"/>
    <property type="match status" value="1"/>
</dbReference>
<dbReference type="AlphaFoldDB" id="A0A0J9XBX4"/>
<evidence type="ECO:0000256" key="5">
    <source>
        <dbReference type="ARBA" id="ARBA00022833"/>
    </source>
</evidence>
<evidence type="ECO:0000256" key="10">
    <source>
        <dbReference type="SAM" id="MobiDB-lite"/>
    </source>
</evidence>
<evidence type="ECO:0000259" key="12">
    <source>
        <dbReference type="Pfam" id="PF20644"/>
    </source>
</evidence>
<evidence type="ECO:0000256" key="1">
    <source>
        <dbReference type="ARBA" id="ARBA00004604"/>
    </source>
</evidence>
<evidence type="ECO:0000256" key="7">
    <source>
        <dbReference type="ARBA" id="ARBA00023125"/>
    </source>
</evidence>
<proteinExistence type="inferred from homology"/>
<evidence type="ECO:0000256" key="4">
    <source>
        <dbReference type="ARBA" id="ARBA00022771"/>
    </source>
</evidence>
<comment type="subcellular location">
    <subcellularLocation>
        <location evidence="1">Nucleus</location>
        <location evidence="1">Nucleolus</location>
    </subcellularLocation>
</comment>
<gene>
    <name evidence="14" type="ORF">BN980_GECA09s03002g</name>
</gene>
<protein>
    <submittedName>
        <fullName evidence="14">Similar to Saccharomyces cerevisiae YJL025W RRN7 Component of the core factor (CF) rDNA transcription factor complex</fullName>
    </submittedName>
</protein>
<evidence type="ECO:0000259" key="11">
    <source>
        <dbReference type="Pfam" id="PF11781"/>
    </source>
</evidence>
<feature type="domain" description="Rrn7/TAF1B N-terminal cyclin" evidence="12">
    <location>
        <begin position="91"/>
        <end position="192"/>
    </location>
</feature>
<dbReference type="InterPro" id="IPR021752">
    <property type="entry name" value="TF_Rrn7_Zf"/>
</dbReference>
<feature type="domain" description="RRN7-type" evidence="11">
    <location>
        <begin position="8"/>
        <end position="41"/>
    </location>
</feature>
<dbReference type="STRING" id="1173061.A0A0J9XBX4"/>
<evidence type="ECO:0000256" key="9">
    <source>
        <dbReference type="ARBA" id="ARBA00023242"/>
    </source>
</evidence>
<evidence type="ECO:0000313" key="14">
    <source>
        <dbReference type="EMBL" id="CDO55026.1"/>
    </source>
</evidence>
<evidence type="ECO:0000256" key="6">
    <source>
        <dbReference type="ARBA" id="ARBA00023015"/>
    </source>
</evidence>
<dbReference type="InterPro" id="IPR048538">
    <property type="entry name" value="Rrn7_cyclin_C"/>
</dbReference>
<dbReference type="Proteomes" id="UP000242525">
    <property type="component" value="Unassembled WGS sequence"/>
</dbReference>
<keyword evidence="15" id="KW-1185">Reference proteome</keyword>
<keyword evidence="3" id="KW-0479">Metal-binding</keyword>
<keyword evidence="5" id="KW-0862">Zinc</keyword>
<reference evidence="14" key="1">
    <citation type="submission" date="2014-03" db="EMBL/GenBank/DDBJ databases">
        <authorList>
            <person name="Casaregola S."/>
        </authorList>
    </citation>
    <scope>NUCLEOTIDE SEQUENCE [LARGE SCALE GENOMIC DNA]</scope>
    <source>
        <strain evidence="14">CLIB 918</strain>
    </source>
</reference>
<keyword evidence="8" id="KW-0804">Transcription</keyword>
<dbReference type="PANTHER" id="PTHR31576:SF2">
    <property type="entry name" value="TATA BOX-BINDING PROTEIN-ASSOCIATED FACTOR RNA POLYMERASE I SUBUNIT B"/>
    <property type="match status" value="1"/>
</dbReference>
<evidence type="ECO:0000259" key="13">
    <source>
        <dbReference type="Pfam" id="PF20645"/>
    </source>
</evidence>
<dbReference type="GO" id="GO:0042790">
    <property type="term" value="P:nucleolar large rRNA transcription by RNA polymerase I"/>
    <property type="evidence" value="ECO:0007669"/>
    <property type="project" value="TreeGrafter"/>
</dbReference>
<feature type="domain" description="Rrn7/TAF1B C-terminal cyclin" evidence="13">
    <location>
        <begin position="211"/>
        <end position="366"/>
    </location>
</feature>
<evidence type="ECO:0000313" key="15">
    <source>
        <dbReference type="Proteomes" id="UP000242525"/>
    </source>
</evidence>
<dbReference type="InterPro" id="IPR048540">
    <property type="entry name" value="Rrn7_cyclin_N"/>
</dbReference>
<feature type="compositionally biased region" description="Basic and acidic residues" evidence="10">
    <location>
        <begin position="584"/>
        <end position="594"/>
    </location>
</feature>
<dbReference type="GO" id="GO:0001164">
    <property type="term" value="F:RNA polymerase I core promoter sequence-specific DNA binding"/>
    <property type="evidence" value="ECO:0007669"/>
    <property type="project" value="InterPro"/>
</dbReference>
<dbReference type="GO" id="GO:0008270">
    <property type="term" value="F:zinc ion binding"/>
    <property type="evidence" value="ECO:0007669"/>
    <property type="project" value="UniProtKB-KW"/>
</dbReference>
<keyword evidence="6" id="KW-0805">Transcription regulation</keyword>
<keyword evidence="4" id="KW-0863">Zinc-finger</keyword>
<keyword evidence="7" id="KW-0238">DNA-binding</keyword>
<accession>A0A0J9XBX4</accession>
<name>A0A0J9XBX4_GEOCN</name>
<keyword evidence="9" id="KW-0539">Nucleus</keyword>
<dbReference type="EMBL" id="CCBN010000009">
    <property type="protein sequence ID" value="CDO55026.1"/>
    <property type="molecule type" value="Genomic_DNA"/>
</dbReference>
<feature type="compositionally biased region" description="Acidic residues" evidence="10">
    <location>
        <begin position="531"/>
        <end position="583"/>
    </location>
</feature>
<feature type="compositionally biased region" description="Low complexity" evidence="10">
    <location>
        <begin position="624"/>
        <end position="637"/>
    </location>
</feature>
<dbReference type="Pfam" id="PF11781">
    <property type="entry name" value="Zn_ribbon_RRN7"/>
    <property type="match status" value="1"/>
</dbReference>
<organism evidence="14 15">
    <name type="scientific">Geotrichum candidum</name>
    <name type="common">Oospora lactis</name>
    <name type="synonym">Dipodascus geotrichum</name>
    <dbReference type="NCBI Taxonomy" id="1173061"/>
    <lineage>
        <taxon>Eukaryota</taxon>
        <taxon>Fungi</taxon>
        <taxon>Dikarya</taxon>
        <taxon>Ascomycota</taxon>
        <taxon>Saccharomycotina</taxon>
        <taxon>Dipodascomycetes</taxon>
        <taxon>Dipodascales</taxon>
        <taxon>Dipodascaceae</taxon>
        <taxon>Geotrichum</taxon>
    </lineage>
</organism>
<evidence type="ECO:0000256" key="3">
    <source>
        <dbReference type="ARBA" id="ARBA00022723"/>
    </source>
</evidence>
<evidence type="ECO:0000256" key="8">
    <source>
        <dbReference type="ARBA" id="ARBA00023163"/>
    </source>
</evidence>
<dbReference type="OrthoDB" id="428577at2759"/>
<comment type="similarity">
    <text evidence="2">Belongs to the RRN7/TAF1B family.</text>
</comment>
<dbReference type="GO" id="GO:0070860">
    <property type="term" value="C:RNA polymerase I core factor complex"/>
    <property type="evidence" value="ECO:0007669"/>
    <property type="project" value="InterPro"/>
</dbReference>
<dbReference type="InterPro" id="IPR033599">
    <property type="entry name" value="TAF1B/Rrn7"/>
</dbReference>
<evidence type="ECO:0000256" key="2">
    <source>
        <dbReference type="ARBA" id="ARBA00006899"/>
    </source>
</evidence>
<comment type="caution">
    <text evidence="14">The sequence shown here is derived from an EMBL/GenBank/DDBJ whole genome shotgun (WGS) entry which is preliminary data.</text>
</comment>
<feature type="compositionally biased region" description="Polar residues" evidence="10">
    <location>
        <begin position="638"/>
        <end position="655"/>
    </location>
</feature>
<sequence length="757" mass="86768">MSTITTEWSSGPRCGVNNCRSRLWRTDRGQRICQNGHVRHGDIEMADDEEEFYGGGGRRMTQASQAVAVDDSDTRRLYKGPEARKLLLMAIQIVLREQVRWLMDRQFVSEEIEPLVKALFAIYSEHAVLAADRGPSKGPDGHPVVRIRMPSTVTICLLACSLMRVPIYGYDFVRWIKYDKFPYLMAHNIVPNEITARMGQGLLLPLVSSEILSTNRIHHESKELMKLFERTARIDFPAIAVHPLLYKMVRDLFLPPEIYPGVLQILADRYRQNYGLFRVEGIKSLEIIVFSAVFVCTKLFYGLDNTQRRPTNRDEPAATAVDWDLWASMVRRTWLEEETFATTNPQSAVHWNRAKIGRFLKWLDKQYYPPDDQIDYEMPESKVTTRNIFRQFPREQSNLDEELDTVAYERVTRKTAWTPDSVENLDMRERNNVDYLNRRPSYMKTQHADLPEWEDDVFEQLPPGTKTDNGQFVSRFQRLPEYRVHNTVVPGGEEAGLYPSATILQEINDVVHTSTDGFDRLPQSNHKFESDTDEWVDESDIEIEGADNEYIQDSESDEYTDDEEEDEAANDLMEEDEEDEEDFRESHYKTEEAKLQPVFPVNEKKPGPRIPPTDKPSKPVKTISSSATPAPGTSSSGNLNSEATPEADATSTPNASGKKGKGSTAPPPQTKRYRGLILRPGERYPFEPNFQGTYFTRLLLAAGARLCCETETEIATLVTSFERSVITATDWPVVPYKNHVDGRRRKKNLPAYNNYVY</sequence>
<feature type="region of interest" description="Disordered" evidence="10">
    <location>
        <begin position="515"/>
        <end position="672"/>
    </location>
</feature>
<dbReference type="Pfam" id="PF20645">
    <property type="entry name" value="Rrn7_cyclin_C"/>
    <property type="match status" value="1"/>
</dbReference>
<dbReference type="Pfam" id="PF20644">
    <property type="entry name" value="Rrn7_cyclin_N"/>
    <property type="match status" value="1"/>
</dbReference>